<dbReference type="SUPFAM" id="SSF56059">
    <property type="entry name" value="Glutathione synthetase ATP-binding domain-like"/>
    <property type="match status" value="1"/>
</dbReference>
<dbReference type="RefSeq" id="WP_182614127.1">
    <property type="nucleotide sequence ID" value="NZ_BAAATF010000002.1"/>
</dbReference>
<gene>
    <name evidence="2" type="ORF">FHX71_000331</name>
</gene>
<dbReference type="Proteomes" id="UP000540568">
    <property type="component" value="Unassembled WGS sequence"/>
</dbReference>
<evidence type="ECO:0000256" key="1">
    <source>
        <dbReference type="SAM" id="MobiDB-lite"/>
    </source>
</evidence>
<proteinExistence type="predicted"/>
<evidence type="ECO:0000313" key="2">
    <source>
        <dbReference type="EMBL" id="MBA8806389.1"/>
    </source>
</evidence>
<feature type="region of interest" description="Disordered" evidence="1">
    <location>
        <begin position="302"/>
        <end position="329"/>
    </location>
</feature>
<dbReference type="AlphaFoldDB" id="A0A7W3J571"/>
<evidence type="ECO:0000313" key="3">
    <source>
        <dbReference type="Proteomes" id="UP000540568"/>
    </source>
</evidence>
<accession>A0A7W3J571</accession>
<name>A0A7W3J571_9MICO</name>
<dbReference type="EMBL" id="JACGWV010000001">
    <property type="protein sequence ID" value="MBA8806389.1"/>
    <property type="molecule type" value="Genomic_DNA"/>
</dbReference>
<keyword evidence="3" id="KW-1185">Reference proteome</keyword>
<comment type="caution">
    <text evidence="2">The sequence shown here is derived from an EMBL/GenBank/DDBJ whole genome shotgun (WGS) entry which is preliminary data.</text>
</comment>
<organism evidence="2 3">
    <name type="scientific">Promicromonospora sukumoe</name>
    <dbReference type="NCBI Taxonomy" id="88382"/>
    <lineage>
        <taxon>Bacteria</taxon>
        <taxon>Bacillati</taxon>
        <taxon>Actinomycetota</taxon>
        <taxon>Actinomycetes</taxon>
        <taxon>Micrococcales</taxon>
        <taxon>Promicromonosporaceae</taxon>
        <taxon>Promicromonospora</taxon>
    </lineage>
</organism>
<reference evidence="2 3" key="1">
    <citation type="submission" date="2020-07" db="EMBL/GenBank/DDBJ databases">
        <title>Sequencing the genomes of 1000 actinobacteria strains.</title>
        <authorList>
            <person name="Klenk H.-P."/>
        </authorList>
    </citation>
    <scope>NUCLEOTIDE SEQUENCE [LARGE SCALE GENOMIC DNA]</scope>
    <source>
        <strain evidence="2 3">DSM 44121</strain>
    </source>
</reference>
<protein>
    <recommendedName>
        <fullName evidence="4">ATP-grasp domain-containing protein</fullName>
    </recommendedName>
</protein>
<evidence type="ECO:0008006" key="4">
    <source>
        <dbReference type="Google" id="ProtNLM"/>
    </source>
</evidence>
<sequence>MSAKYLGVDILLTADGSPRVIEINDRPVGIARLEPRSETIEAIRGLAAGFQSVEIFLPLGYEIEQGTTSDPLVASNVASLSDSRVRLLLEDIGLISESLQGICEVTVTDIRHIANRLETVPERALVWDRSGRVPDLQRGLQNVNARAVREICVDKLKTELVLAEAGVPHVESIDGFVPGGHEYLITKPVAGSSSEGVLRVKASNFVADPAMMVQPWLEPSQIEISGRHYHYDLRVYVAAGVALPPLIRIASVPAERSPDSKGAWLTTTGPVRTASKFLPVSLVESCQALALRAASAIDAASRTRPGAAHSEVTDSTTRWPNPIVLATTT</sequence>